<accession>A0ACB5UAV1</accession>
<name>A0ACB5UAV1_AMBMO</name>
<evidence type="ECO:0000313" key="2">
    <source>
        <dbReference type="Proteomes" id="UP001165064"/>
    </source>
</evidence>
<gene>
    <name evidence="1" type="ORF">Amon02_001254500</name>
</gene>
<evidence type="ECO:0000313" key="1">
    <source>
        <dbReference type="EMBL" id="GMF06047.1"/>
    </source>
</evidence>
<dbReference type="EMBL" id="BSXS01014842">
    <property type="protein sequence ID" value="GMF06047.1"/>
    <property type="molecule type" value="Genomic_DNA"/>
</dbReference>
<dbReference type="Proteomes" id="UP001165064">
    <property type="component" value="Unassembled WGS sequence"/>
</dbReference>
<organism evidence="1 2">
    <name type="scientific">Ambrosiozyma monospora</name>
    <name type="common">Yeast</name>
    <name type="synonym">Endomycopsis monosporus</name>
    <dbReference type="NCBI Taxonomy" id="43982"/>
    <lineage>
        <taxon>Eukaryota</taxon>
        <taxon>Fungi</taxon>
        <taxon>Dikarya</taxon>
        <taxon>Ascomycota</taxon>
        <taxon>Saccharomycotina</taxon>
        <taxon>Pichiomycetes</taxon>
        <taxon>Pichiales</taxon>
        <taxon>Pichiaceae</taxon>
        <taxon>Ambrosiozyma</taxon>
    </lineage>
</organism>
<reference evidence="1" key="1">
    <citation type="submission" date="2023-04" db="EMBL/GenBank/DDBJ databases">
        <title>Ambrosiozyma monospora NBRC 10751.</title>
        <authorList>
            <person name="Ichikawa N."/>
            <person name="Sato H."/>
            <person name="Tonouchi N."/>
        </authorList>
    </citation>
    <scope>NUCLEOTIDE SEQUENCE</scope>
    <source>
        <strain evidence="1">NBRC 10751</strain>
    </source>
</reference>
<keyword evidence="2" id="KW-1185">Reference proteome</keyword>
<proteinExistence type="predicted"/>
<comment type="caution">
    <text evidence="1">The sequence shown here is derived from an EMBL/GenBank/DDBJ whole genome shotgun (WGS) entry which is preliminary data.</text>
</comment>
<sequence length="220" mass="24994">MQAGLRSKYWGISGAFEWALCYFYPGLLLILAVDLCKTKSSDYKRNKVDQDDDYDDESDVSELEKGRVVQSEFGLSGQVPLDTSLYGAAHFRSHENTNPFNNYNYNNNNNNNNNTYSNLNNNNGSSKHTNSNTYTNTTSSTYVNSNPNSPPYYYTEKKLKMDSSSLSFESDNATLTADEASDYYPNRTAFTLPLSQLPPAKLDRELNEQQSIYKIIDSYR</sequence>
<protein>
    <submittedName>
        <fullName evidence="1">Unnamed protein product</fullName>
    </submittedName>
</protein>